<dbReference type="EMBL" id="JGZO01000002">
    <property type="protein sequence ID" value="KFI95519.1"/>
    <property type="molecule type" value="Genomic_DNA"/>
</dbReference>
<comment type="caution">
    <text evidence="3">The sequence shown here is derived from an EMBL/GenBank/DDBJ whole genome shotgun (WGS) entry which is preliminary data.</text>
</comment>
<feature type="transmembrane region" description="Helical" evidence="2">
    <location>
        <begin position="9"/>
        <end position="36"/>
    </location>
</feature>
<accession>A0A087DJ19</accession>
<dbReference type="STRING" id="158787.BSCA_0550"/>
<dbReference type="AlphaFoldDB" id="A0A087DJ19"/>
<organism evidence="3 4">
    <name type="scientific">Bifidobacterium scardovii</name>
    <dbReference type="NCBI Taxonomy" id="158787"/>
    <lineage>
        <taxon>Bacteria</taxon>
        <taxon>Bacillati</taxon>
        <taxon>Actinomycetota</taxon>
        <taxon>Actinomycetes</taxon>
        <taxon>Bifidobacteriales</taxon>
        <taxon>Bifidobacteriaceae</taxon>
        <taxon>Bifidobacterium</taxon>
    </lineage>
</organism>
<dbReference type="Proteomes" id="UP000029033">
    <property type="component" value="Unassembled WGS sequence"/>
</dbReference>
<evidence type="ECO:0000256" key="1">
    <source>
        <dbReference type="SAM" id="MobiDB-lite"/>
    </source>
</evidence>
<evidence type="ECO:0000313" key="4">
    <source>
        <dbReference type="Proteomes" id="UP000029033"/>
    </source>
</evidence>
<gene>
    <name evidence="3" type="ORF">BSCA_0550</name>
</gene>
<name>A0A087DJ19_9BIFI</name>
<keyword evidence="4" id="KW-1185">Reference proteome</keyword>
<evidence type="ECO:0000313" key="3">
    <source>
        <dbReference type="EMBL" id="KFI95519.1"/>
    </source>
</evidence>
<proteinExistence type="predicted"/>
<keyword evidence="2" id="KW-0472">Membrane</keyword>
<sequence>MKALFAKRLFVRVMSCIWIVTILSMTATALFLAVLFGMDWLSRQPGMAQEMADPQTQKMLGDLRLVMSVIRPALLPLAVLMLATVLGAIVTMTMSQDVFDTYNSRTFSQASGRIATEMGYDPTMQRTGARLNETYGFHGVHTSHTDQTSYVNAASSGGAAPGGTSPQRGNGGQ</sequence>
<protein>
    <submittedName>
        <fullName evidence="3">Uncharacterized protein</fullName>
    </submittedName>
</protein>
<reference evidence="3 4" key="1">
    <citation type="submission" date="2014-03" db="EMBL/GenBank/DDBJ databases">
        <title>Genomics of Bifidobacteria.</title>
        <authorList>
            <person name="Ventura M."/>
            <person name="Milani C."/>
            <person name="Lugli G.A."/>
        </authorList>
    </citation>
    <scope>NUCLEOTIDE SEQUENCE [LARGE SCALE GENOMIC DNA]</scope>
    <source>
        <strain evidence="3 4">LMG 21589</strain>
    </source>
</reference>
<dbReference type="eggNOG" id="ENOG50324IH">
    <property type="taxonomic scope" value="Bacteria"/>
</dbReference>
<keyword evidence="2" id="KW-0812">Transmembrane</keyword>
<evidence type="ECO:0000256" key="2">
    <source>
        <dbReference type="SAM" id="Phobius"/>
    </source>
</evidence>
<keyword evidence="2" id="KW-1133">Transmembrane helix</keyword>
<feature type="compositionally biased region" description="Low complexity" evidence="1">
    <location>
        <begin position="153"/>
        <end position="166"/>
    </location>
</feature>
<feature type="region of interest" description="Disordered" evidence="1">
    <location>
        <begin position="151"/>
        <end position="173"/>
    </location>
</feature>
<dbReference type="GeneID" id="85166693"/>
<feature type="transmembrane region" description="Helical" evidence="2">
    <location>
        <begin position="73"/>
        <end position="95"/>
    </location>
</feature>
<dbReference type="RefSeq" id="WP_033517148.1">
    <property type="nucleotide sequence ID" value="NZ_CAUPKV010000013.1"/>
</dbReference>
<dbReference type="OrthoDB" id="10011112at2"/>